<dbReference type="InterPro" id="IPR016053">
    <property type="entry name" value="Haem_Oase-like"/>
</dbReference>
<keyword evidence="2" id="KW-1185">Reference proteome</keyword>
<gene>
    <name evidence="1" type="ORF">HJG44_11810</name>
</gene>
<dbReference type="Proteomes" id="UP000564885">
    <property type="component" value="Unassembled WGS sequence"/>
</dbReference>
<dbReference type="AlphaFoldDB" id="A0A849I9W7"/>
<dbReference type="Pfam" id="PF01126">
    <property type="entry name" value="Heme_oxygenase"/>
    <property type="match status" value="1"/>
</dbReference>
<dbReference type="Gene3D" id="1.20.910.10">
    <property type="entry name" value="Heme oxygenase-like"/>
    <property type="match status" value="1"/>
</dbReference>
<dbReference type="InterPro" id="IPR016084">
    <property type="entry name" value="Haem_Oase-like_multi-hlx"/>
</dbReference>
<dbReference type="GO" id="GO:0004392">
    <property type="term" value="F:heme oxygenase (decyclizing) activity"/>
    <property type="evidence" value="ECO:0007669"/>
    <property type="project" value="InterPro"/>
</dbReference>
<name>A0A849I9W7_9HYPH</name>
<dbReference type="EMBL" id="JABEPP010000003">
    <property type="protein sequence ID" value="NNM73065.1"/>
    <property type="molecule type" value="Genomic_DNA"/>
</dbReference>
<comment type="caution">
    <text evidence="1">The sequence shown here is derived from an EMBL/GenBank/DDBJ whole genome shotgun (WGS) entry which is preliminary data.</text>
</comment>
<dbReference type="GO" id="GO:0006788">
    <property type="term" value="P:heme oxidation"/>
    <property type="evidence" value="ECO:0007669"/>
    <property type="project" value="InterPro"/>
</dbReference>
<evidence type="ECO:0000313" key="1">
    <source>
        <dbReference type="EMBL" id="NNM73065.1"/>
    </source>
</evidence>
<proteinExistence type="predicted"/>
<sequence>MRDDIVARLRDATGEAHQRLETRLDIIRRVSSPGGRRALVERFYGLHEGAERSLAPLLDPVADLAFPKRRRAPTILDDLAALGRDDFKPLPVCSVEPPGSSAEAMGFFYVLEGSTLGGKMIRRELEARGLPGTGLAFLDPYGAETGERWRAFLAVLRRECPDGHGQAGNEMVAGSVRAFRQAESWLCPTEAA</sequence>
<dbReference type="RefSeq" id="WP_171218562.1">
    <property type="nucleotide sequence ID" value="NZ_JABEPP010000003.1"/>
</dbReference>
<accession>A0A849I9W7</accession>
<dbReference type="SUPFAM" id="SSF48613">
    <property type="entry name" value="Heme oxygenase-like"/>
    <property type="match status" value="1"/>
</dbReference>
<evidence type="ECO:0000313" key="2">
    <source>
        <dbReference type="Proteomes" id="UP000564885"/>
    </source>
</evidence>
<organism evidence="1 2">
    <name type="scientific">Enterovirga aerilata</name>
    <dbReference type="NCBI Taxonomy" id="2730920"/>
    <lineage>
        <taxon>Bacteria</taxon>
        <taxon>Pseudomonadati</taxon>
        <taxon>Pseudomonadota</taxon>
        <taxon>Alphaproteobacteria</taxon>
        <taxon>Hyphomicrobiales</taxon>
        <taxon>Methylobacteriaceae</taxon>
        <taxon>Enterovirga</taxon>
    </lineage>
</organism>
<reference evidence="1 2" key="1">
    <citation type="submission" date="2020-04" db="EMBL/GenBank/DDBJ databases">
        <title>Enterovirga sp. isolate from soil.</title>
        <authorList>
            <person name="Chea S."/>
            <person name="Kim D.-U."/>
        </authorList>
    </citation>
    <scope>NUCLEOTIDE SEQUENCE [LARGE SCALE GENOMIC DNA]</scope>
    <source>
        <strain evidence="1 2">DB1703</strain>
    </source>
</reference>
<dbReference type="CDD" id="cd19166">
    <property type="entry name" value="HemeO-bac"/>
    <property type="match status" value="1"/>
</dbReference>
<protein>
    <submittedName>
        <fullName evidence="1">Biliverdin-producing heme oxygenase</fullName>
    </submittedName>
</protein>